<protein>
    <submittedName>
        <fullName evidence="1">Uncharacterized protein</fullName>
    </submittedName>
</protein>
<dbReference type="EMBL" id="LAZR01000384">
    <property type="protein sequence ID" value="KKN71381.1"/>
    <property type="molecule type" value="Genomic_DNA"/>
</dbReference>
<reference evidence="1" key="1">
    <citation type="journal article" date="2015" name="Nature">
        <title>Complex archaea that bridge the gap between prokaryotes and eukaryotes.</title>
        <authorList>
            <person name="Spang A."/>
            <person name="Saw J.H."/>
            <person name="Jorgensen S.L."/>
            <person name="Zaremba-Niedzwiedzka K."/>
            <person name="Martijn J."/>
            <person name="Lind A.E."/>
            <person name="van Eijk R."/>
            <person name="Schleper C."/>
            <person name="Guy L."/>
            <person name="Ettema T.J."/>
        </authorList>
    </citation>
    <scope>NUCLEOTIDE SEQUENCE</scope>
</reference>
<evidence type="ECO:0000313" key="1">
    <source>
        <dbReference type="EMBL" id="KKN71381.1"/>
    </source>
</evidence>
<dbReference type="AlphaFoldDB" id="A0A0F9VCU4"/>
<name>A0A0F9VCU4_9ZZZZ</name>
<accession>A0A0F9VCU4</accession>
<proteinExistence type="predicted"/>
<organism evidence="1">
    <name type="scientific">marine sediment metagenome</name>
    <dbReference type="NCBI Taxonomy" id="412755"/>
    <lineage>
        <taxon>unclassified sequences</taxon>
        <taxon>metagenomes</taxon>
        <taxon>ecological metagenomes</taxon>
    </lineage>
</organism>
<gene>
    <name evidence="1" type="ORF">LCGC14_0421030</name>
</gene>
<sequence length="112" mass="13198">MNDLFESITQTIDVAAVLEAARQKPKIIDRIEYALRNGLKLTQADANHWPFFTSRLSGFVHHLRYGRNCPIKTNIIKVECGDGHKAQVAEYEWNDNWYHEMKEQRRKFGDYE</sequence>
<comment type="caution">
    <text evidence="1">The sequence shown here is derived from an EMBL/GenBank/DDBJ whole genome shotgun (WGS) entry which is preliminary data.</text>
</comment>